<dbReference type="PANTHER" id="PTHR46552">
    <property type="entry name" value="NADH-UBIQUINONE OXIDOREDUCTASE CHAIN 2"/>
    <property type="match status" value="1"/>
</dbReference>
<dbReference type="GO" id="GO:0008137">
    <property type="term" value="F:NADH dehydrogenase (ubiquinone) activity"/>
    <property type="evidence" value="ECO:0007669"/>
    <property type="project" value="UniProtKB-EC"/>
</dbReference>
<dbReference type="PRINTS" id="PR01436">
    <property type="entry name" value="NADHDHGNASE2"/>
</dbReference>
<comment type="function">
    <text evidence="1">Core subunit of the mitochondrial membrane respiratory chain NADH dehydrogenase (Complex I) that is believed to belong to the minimal assembly required for catalysis. Complex I functions in the transfer of electrons from NADH to the respiratory chain. The immediate electron acceptor for the enzyme is believed to be ubiquinone.</text>
</comment>
<evidence type="ECO:0000256" key="7">
    <source>
        <dbReference type="ARBA" id="ARBA00022660"/>
    </source>
</evidence>
<keyword evidence="10 18" id="KW-1278">Translocase</keyword>
<comment type="function">
    <text evidence="18">Core subunit of the mitochondrial membrane respiratory chain NADH dehydrogenase (Complex I) which catalyzes electron transfer from NADH through the respiratory chain, using ubiquinone as an electron acceptor. Essential for the catalytic activity and assembly of complex I.</text>
</comment>
<keyword evidence="6" id="KW-0813">Transport</keyword>
<comment type="subcellular location">
    <subcellularLocation>
        <location evidence="2 18">Mitochondrion inner membrane</location>
        <topology evidence="2 18">Multi-pass membrane protein</topology>
    </subcellularLocation>
</comment>
<feature type="domain" description="NADH:quinone oxidoreductase/Mrp antiporter transmembrane" evidence="19">
    <location>
        <begin position="24"/>
        <end position="286"/>
    </location>
</feature>
<dbReference type="InterPro" id="IPR050175">
    <property type="entry name" value="Complex_I_Subunit_2"/>
</dbReference>
<dbReference type="Pfam" id="PF00361">
    <property type="entry name" value="Proton_antipo_M"/>
    <property type="match status" value="1"/>
</dbReference>
<evidence type="ECO:0000256" key="10">
    <source>
        <dbReference type="ARBA" id="ARBA00022967"/>
    </source>
</evidence>
<dbReference type="EMBL" id="MG882219">
    <property type="protein sequence ID" value="AVN68155.1"/>
    <property type="molecule type" value="Genomic_DNA"/>
</dbReference>
<protein>
    <recommendedName>
        <fullName evidence="5 18">NADH-ubiquinone oxidoreductase chain 2</fullName>
        <ecNumber evidence="4 18">7.1.1.2</ecNumber>
    </recommendedName>
</protein>
<evidence type="ECO:0000256" key="15">
    <source>
        <dbReference type="ARBA" id="ARBA00023128"/>
    </source>
</evidence>
<evidence type="ECO:0000256" key="2">
    <source>
        <dbReference type="ARBA" id="ARBA00004448"/>
    </source>
</evidence>
<dbReference type="GO" id="GO:0006120">
    <property type="term" value="P:mitochondrial electron transport, NADH to ubiquinone"/>
    <property type="evidence" value="ECO:0007669"/>
    <property type="project" value="InterPro"/>
</dbReference>
<gene>
    <name evidence="20" type="primary">nad2</name>
</gene>
<keyword evidence="16 18" id="KW-0472">Membrane</keyword>
<keyword evidence="13 18" id="KW-0520">NAD</keyword>
<evidence type="ECO:0000256" key="4">
    <source>
        <dbReference type="ARBA" id="ARBA00012944"/>
    </source>
</evidence>
<evidence type="ECO:0000256" key="6">
    <source>
        <dbReference type="ARBA" id="ARBA00022448"/>
    </source>
</evidence>
<evidence type="ECO:0000256" key="9">
    <source>
        <dbReference type="ARBA" id="ARBA00022792"/>
    </source>
</evidence>
<dbReference type="GO" id="GO:0005743">
    <property type="term" value="C:mitochondrial inner membrane"/>
    <property type="evidence" value="ECO:0007669"/>
    <property type="project" value="UniProtKB-SubCell"/>
</dbReference>
<feature type="transmembrane region" description="Helical" evidence="18">
    <location>
        <begin position="316"/>
        <end position="335"/>
    </location>
</feature>
<feature type="transmembrane region" description="Helical" evidence="18">
    <location>
        <begin position="269"/>
        <end position="291"/>
    </location>
</feature>
<keyword evidence="9 18" id="KW-0999">Mitochondrion inner membrane</keyword>
<comment type="similarity">
    <text evidence="3 18">Belongs to the complex I subunit 2 family.</text>
</comment>
<evidence type="ECO:0000313" key="20">
    <source>
        <dbReference type="EMBL" id="AVN68155.1"/>
    </source>
</evidence>
<evidence type="ECO:0000256" key="5">
    <source>
        <dbReference type="ARBA" id="ARBA00021008"/>
    </source>
</evidence>
<evidence type="ECO:0000256" key="12">
    <source>
        <dbReference type="ARBA" id="ARBA00022989"/>
    </source>
</evidence>
<dbReference type="EC" id="7.1.1.2" evidence="4 18"/>
<keyword evidence="15 18" id="KW-0496">Mitochondrion</keyword>
<dbReference type="PANTHER" id="PTHR46552:SF1">
    <property type="entry name" value="NADH-UBIQUINONE OXIDOREDUCTASE CHAIN 2"/>
    <property type="match status" value="1"/>
</dbReference>
<feature type="transmembrane region" description="Helical" evidence="18">
    <location>
        <begin position="236"/>
        <end position="257"/>
    </location>
</feature>
<dbReference type="InterPro" id="IPR001750">
    <property type="entry name" value="ND/Mrp_TM"/>
</dbReference>
<evidence type="ECO:0000256" key="8">
    <source>
        <dbReference type="ARBA" id="ARBA00022692"/>
    </source>
</evidence>
<evidence type="ECO:0000256" key="14">
    <source>
        <dbReference type="ARBA" id="ARBA00023075"/>
    </source>
</evidence>
<evidence type="ECO:0000256" key="11">
    <source>
        <dbReference type="ARBA" id="ARBA00022982"/>
    </source>
</evidence>
<evidence type="ECO:0000256" key="16">
    <source>
        <dbReference type="ARBA" id="ARBA00023136"/>
    </source>
</evidence>
<geneLocation type="mitochondrion" evidence="20"/>
<feature type="transmembrane region" description="Helical" evidence="18">
    <location>
        <begin position="197"/>
        <end position="216"/>
    </location>
</feature>
<organism evidence="20">
    <name type="scientific">Ectoneura hanitschi</name>
    <dbReference type="NCBI Taxonomy" id="2093485"/>
    <lineage>
        <taxon>Eukaryota</taxon>
        <taxon>Metazoa</taxon>
        <taxon>Ecdysozoa</taxon>
        <taxon>Arthropoda</taxon>
        <taxon>Hexapoda</taxon>
        <taxon>Insecta</taxon>
        <taxon>Pterygota</taxon>
        <taxon>Neoptera</taxon>
        <taxon>Polyneoptera</taxon>
        <taxon>Dictyoptera</taxon>
        <taxon>Blattodea</taxon>
        <taxon>Blaberoidea</taxon>
        <taxon>Ectobiidae</taxon>
        <taxon>Ectobiinae</taxon>
        <taxon>Ectoneura</taxon>
    </lineage>
</organism>
<sequence length="340" mass="39152">MSKNSTKVLFLLTLLSGVLITISSNSWMGAWMGLEINLLSFIPIMSNSMNILTSESSLKYFLIQSLASITLLFLIFSKSFMEIMFNILNSPTSSNILLAPLLMKSGIPPFHWWFPGVMEGLSWMNCFILMSIQKIAPLTLINHFLSFNSLTIIIISLSIAIGAIGGLNQISIRKIMTYSSINHIGWMMSSMILGNHLWFLYFFLYSFLTLTIIKIMNMYQLSFINQINLTFNNNFILKFIFFSSMLSLGGLPPFLGFFPKWIIIQMLTFNNMFILVLFMVIFSLITLFYYLRMTYSSFMMLNSNINWIFLKNNKNYFIISILNMFSLIGLTLCSFTTNLY</sequence>
<proteinExistence type="inferred from homology"/>
<evidence type="ECO:0000256" key="3">
    <source>
        <dbReference type="ARBA" id="ARBA00007012"/>
    </source>
</evidence>
<evidence type="ECO:0000256" key="17">
    <source>
        <dbReference type="ARBA" id="ARBA00049551"/>
    </source>
</evidence>
<dbReference type="AlphaFoldDB" id="A0A2P1H9D9"/>
<keyword evidence="7 18" id="KW-0679">Respiratory chain</keyword>
<keyword evidence="14 18" id="KW-0830">Ubiquinone</keyword>
<reference evidence="20" key="1">
    <citation type="journal article" date="2018" name="Mol. Biol. Evol.">
        <title>Transoceanic dispersal and plate tectonics shaped global cockroach distributions: evidence from mitochondrial phylogenomics.</title>
        <authorList>
            <person name="Bourguignon T."/>
            <person name="Qian T."/>
            <person name="Ho S.Y.W."/>
            <person name="Juna F."/>
            <person name="Wang Z."/>
            <person name="Arab D.A."/>
            <person name="Cameron S.L."/>
            <person name="Walker J."/>
            <person name="Rentz D."/>
            <person name="Evans T.A."/>
            <person name="Lo N."/>
        </authorList>
    </citation>
    <scope>NUCLEOTIDE SEQUENCE</scope>
</reference>
<evidence type="ECO:0000259" key="19">
    <source>
        <dbReference type="Pfam" id="PF00361"/>
    </source>
</evidence>
<keyword evidence="12 18" id="KW-1133">Transmembrane helix</keyword>
<feature type="transmembrane region" description="Helical" evidence="18">
    <location>
        <begin position="144"/>
        <end position="167"/>
    </location>
</feature>
<name>A0A2P1H9D9_9NEOP</name>
<dbReference type="InterPro" id="IPR003917">
    <property type="entry name" value="NADH_UbQ_OxRdtase_chain2"/>
</dbReference>
<evidence type="ECO:0000256" key="18">
    <source>
        <dbReference type="RuleBase" id="RU003403"/>
    </source>
</evidence>
<feature type="transmembrane region" description="Helical" evidence="18">
    <location>
        <begin position="58"/>
        <end position="77"/>
    </location>
</feature>
<evidence type="ECO:0000256" key="1">
    <source>
        <dbReference type="ARBA" id="ARBA00003257"/>
    </source>
</evidence>
<keyword evidence="8 18" id="KW-0812">Transmembrane</keyword>
<comment type="catalytic activity">
    <reaction evidence="17 18">
        <text>a ubiquinone + NADH + 5 H(+)(in) = a ubiquinol + NAD(+) + 4 H(+)(out)</text>
        <dbReference type="Rhea" id="RHEA:29091"/>
        <dbReference type="Rhea" id="RHEA-COMP:9565"/>
        <dbReference type="Rhea" id="RHEA-COMP:9566"/>
        <dbReference type="ChEBI" id="CHEBI:15378"/>
        <dbReference type="ChEBI" id="CHEBI:16389"/>
        <dbReference type="ChEBI" id="CHEBI:17976"/>
        <dbReference type="ChEBI" id="CHEBI:57540"/>
        <dbReference type="ChEBI" id="CHEBI:57945"/>
        <dbReference type="EC" id="7.1.1.2"/>
    </reaction>
</comment>
<evidence type="ECO:0000256" key="13">
    <source>
        <dbReference type="ARBA" id="ARBA00023027"/>
    </source>
</evidence>
<keyword evidence="11 18" id="KW-0249">Electron transport</keyword>
<accession>A0A2P1H9D9</accession>